<protein>
    <recommendedName>
        <fullName evidence="3">thymidine phosphorylase</fullName>
        <ecNumber evidence="3">2.4.2.4</ecNumber>
    </recommendedName>
</protein>
<evidence type="ECO:0000256" key="1">
    <source>
        <dbReference type="ARBA" id="ARBA00006915"/>
    </source>
</evidence>
<dbReference type="InterPro" id="IPR017459">
    <property type="entry name" value="Glycosyl_Trfase_fam3_N_dom"/>
</dbReference>
<dbReference type="GO" id="GO:0006206">
    <property type="term" value="P:pyrimidine nucleobase metabolic process"/>
    <property type="evidence" value="ECO:0007669"/>
    <property type="project" value="InterPro"/>
</dbReference>
<keyword evidence="4" id="KW-0328">Glycosyltransferase</keyword>
<dbReference type="InterPro" id="IPR017872">
    <property type="entry name" value="Pyrmidine_PPase_CS"/>
</dbReference>
<keyword evidence="5" id="KW-0808">Transferase</keyword>
<organism evidence="8 9">
    <name type="scientific">Halobacteriovorax marinus</name>
    <dbReference type="NCBI Taxonomy" id="97084"/>
    <lineage>
        <taxon>Bacteria</taxon>
        <taxon>Pseudomonadati</taxon>
        <taxon>Bdellovibrionota</taxon>
        <taxon>Bacteriovoracia</taxon>
        <taxon>Bacteriovoracales</taxon>
        <taxon>Halobacteriovoraceae</taxon>
        <taxon>Halobacteriovorax</taxon>
    </lineage>
</organism>
<dbReference type="NCBIfam" id="NF004490">
    <property type="entry name" value="PRK05820.1"/>
    <property type="match status" value="1"/>
</dbReference>
<dbReference type="EMBL" id="MAAO01000006">
    <property type="protein sequence ID" value="OUR96384.1"/>
    <property type="molecule type" value="Genomic_DNA"/>
</dbReference>
<accession>A0A1Y5F6G4</accession>
<dbReference type="GO" id="GO:0004645">
    <property type="term" value="F:1,4-alpha-oligoglucan phosphorylase activity"/>
    <property type="evidence" value="ECO:0007669"/>
    <property type="project" value="InterPro"/>
</dbReference>
<evidence type="ECO:0000313" key="8">
    <source>
        <dbReference type="EMBL" id="OUR96384.1"/>
    </source>
</evidence>
<dbReference type="PANTHER" id="PTHR10515:SF0">
    <property type="entry name" value="THYMIDINE PHOSPHORYLASE"/>
    <property type="match status" value="1"/>
</dbReference>
<evidence type="ECO:0000256" key="3">
    <source>
        <dbReference type="ARBA" id="ARBA00011892"/>
    </source>
</evidence>
<feature type="domain" description="Pyrimidine nucleoside phosphorylase C-terminal" evidence="7">
    <location>
        <begin position="352"/>
        <end position="429"/>
    </location>
</feature>
<dbReference type="PANTHER" id="PTHR10515">
    <property type="entry name" value="THYMIDINE PHOSPHORYLASE"/>
    <property type="match status" value="1"/>
</dbReference>
<dbReference type="Gene3D" id="1.20.970.10">
    <property type="entry name" value="Transferase, Pyrimidine Nucleoside Phosphorylase, Chain C"/>
    <property type="match status" value="1"/>
</dbReference>
<proteinExistence type="inferred from homology"/>
<dbReference type="InterPro" id="IPR036566">
    <property type="entry name" value="PYNP-like_C_sf"/>
</dbReference>
<dbReference type="FunFam" id="3.40.1030.10:FF:000003">
    <property type="entry name" value="Pyrimidine-nucleoside phosphorylase"/>
    <property type="match status" value="1"/>
</dbReference>
<evidence type="ECO:0000259" key="7">
    <source>
        <dbReference type="SMART" id="SM00941"/>
    </source>
</evidence>
<dbReference type="SUPFAM" id="SSF47648">
    <property type="entry name" value="Nucleoside phosphorylase/phosphoribosyltransferase N-terminal domain"/>
    <property type="match status" value="1"/>
</dbReference>
<dbReference type="GO" id="GO:0009032">
    <property type="term" value="F:thymidine phosphorylase activity"/>
    <property type="evidence" value="ECO:0007669"/>
    <property type="project" value="UniProtKB-EC"/>
</dbReference>
<dbReference type="GO" id="GO:0006213">
    <property type="term" value="P:pyrimidine nucleoside metabolic process"/>
    <property type="evidence" value="ECO:0007669"/>
    <property type="project" value="InterPro"/>
</dbReference>
<dbReference type="Pfam" id="PF07831">
    <property type="entry name" value="PYNP_C"/>
    <property type="match status" value="1"/>
</dbReference>
<dbReference type="Pfam" id="PF02885">
    <property type="entry name" value="Glycos_trans_3N"/>
    <property type="match status" value="1"/>
</dbReference>
<evidence type="ECO:0000256" key="2">
    <source>
        <dbReference type="ARBA" id="ARBA00011738"/>
    </source>
</evidence>
<comment type="catalytic activity">
    <reaction evidence="6">
        <text>thymidine + phosphate = 2-deoxy-alpha-D-ribose 1-phosphate + thymine</text>
        <dbReference type="Rhea" id="RHEA:16037"/>
        <dbReference type="ChEBI" id="CHEBI:17748"/>
        <dbReference type="ChEBI" id="CHEBI:17821"/>
        <dbReference type="ChEBI" id="CHEBI:43474"/>
        <dbReference type="ChEBI" id="CHEBI:57259"/>
        <dbReference type="EC" id="2.4.2.4"/>
    </reaction>
</comment>
<sequence>MKNQETEYKFSAYEIISKKRDGEKLSDAEIKWFIAGVTAKTITDYQMSALLMAIYIQGFDTAETASITDAMLYSGKTVSFEEECVVDKHSTGGVGDKATFILAPIAHACGVKIPMMAGRGLGHTGGTIDKIEAIAGFKTALPLDEFKRSVLEDGLALIGQTKDIAPADKKIYALRDVTATIESIPLITASIMSKKLAEGANGIVMDIKVGSGAFMKTRARARALGKSLRNTASRFDKKMMTIITDMNQPLGNAIGNSLEIIESVETLKNKGPKDITEVSIQLAGGMVYLAGITKSHKAGIRKAKEVLKNGKALESFRDLIKRQGGDEKIVDDYSRLPQAKNIKEVQSLKAGYISAITCQEFGEHVVSLGGGRRKTDDVIDFGVGITIVKNTGDKVKVGETLVTIHYNDGQEKLVEGIAEEILTQNIKIKATKPKVLKPLIYDIDENNKC</sequence>
<dbReference type="InterPro" id="IPR000312">
    <property type="entry name" value="Glycosyl_Trfase_fam3"/>
</dbReference>
<evidence type="ECO:0000256" key="5">
    <source>
        <dbReference type="ARBA" id="ARBA00022679"/>
    </source>
</evidence>
<dbReference type="Gene3D" id="3.90.1170.30">
    <property type="entry name" value="Pyrimidine nucleoside phosphorylase-like, C-terminal domain"/>
    <property type="match status" value="1"/>
</dbReference>
<reference evidence="9" key="1">
    <citation type="journal article" date="2017" name="Proc. Natl. Acad. Sci. U.S.A.">
        <title>Simulation of Deepwater Horizon oil plume reveals substrate specialization within a complex community of hydrocarbon-degraders.</title>
        <authorList>
            <person name="Hu P."/>
            <person name="Dubinsky E.A."/>
            <person name="Probst A.J."/>
            <person name="Wang J."/>
            <person name="Sieber C.M.K."/>
            <person name="Tom L.M."/>
            <person name="Gardinali P."/>
            <person name="Banfield J.F."/>
            <person name="Atlas R.M."/>
            <person name="Andersen G.L."/>
        </authorList>
    </citation>
    <scope>NUCLEOTIDE SEQUENCE [LARGE SCALE GENOMIC DNA]</scope>
</reference>
<dbReference type="InterPro" id="IPR018090">
    <property type="entry name" value="Pyrmidine_PPas_bac/euk"/>
</dbReference>
<dbReference type="InterPro" id="IPR035902">
    <property type="entry name" value="Nuc_phospho_transferase"/>
</dbReference>
<dbReference type="PROSITE" id="PS00647">
    <property type="entry name" value="THYMID_PHOSPHORYLASE"/>
    <property type="match status" value="1"/>
</dbReference>
<dbReference type="AlphaFoldDB" id="A0A1Y5F6G4"/>
<evidence type="ECO:0000256" key="4">
    <source>
        <dbReference type="ARBA" id="ARBA00022676"/>
    </source>
</evidence>
<evidence type="ECO:0000313" key="9">
    <source>
        <dbReference type="Proteomes" id="UP000196531"/>
    </source>
</evidence>
<dbReference type="PIRSF" id="PIRSF000478">
    <property type="entry name" value="TP_PyNP"/>
    <property type="match status" value="1"/>
</dbReference>
<comment type="caution">
    <text evidence="8">The sequence shown here is derived from an EMBL/GenBank/DDBJ whole genome shotgun (WGS) entry which is preliminary data.</text>
</comment>
<comment type="similarity">
    <text evidence="1">Belongs to the thymidine/pyrimidine-nucleoside phosphorylase family.</text>
</comment>
<dbReference type="SMART" id="SM00941">
    <property type="entry name" value="PYNP_C"/>
    <property type="match status" value="1"/>
</dbReference>
<dbReference type="InterPro" id="IPR036320">
    <property type="entry name" value="Glycosyl_Trfase_fam3_N_dom_sf"/>
</dbReference>
<gene>
    <name evidence="8" type="ORF">A9Q84_08510</name>
</gene>
<dbReference type="InterPro" id="IPR000053">
    <property type="entry name" value="Thymidine/pyrmidine_PPase"/>
</dbReference>
<dbReference type="InterPro" id="IPR013102">
    <property type="entry name" value="PYNP_C"/>
</dbReference>
<dbReference type="Gene3D" id="3.40.1030.10">
    <property type="entry name" value="Nucleoside phosphorylase/phosphoribosyltransferase catalytic domain"/>
    <property type="match status" value="1"/>
</dbReference>
<dbReference type="EC" id="2.4.2.4" evidence="3"/>
<dbReference type="NCBIfam" id="TIGR02644">
    <property type="entry name" value="Y_phosphoryl"/>
    <property type="match status" value="1"/>
</dbReference>
<evidence type="ECO:0000256" key="6">
    <source>
        <dbReference type="ARBA" id="ARBA00048550"/>
    </source>
</evidence>
<dbReference type="SUPFAM" id="SSF52418">
    <property type="entry name" value="Nucleoside phosphorylase/phosphoribosyltransferase catalytic domain"/>
    <property type="match status" value="1"/>
</dbReference>
<dbReference type="Pfam" id="PF00591">
    <property type="entry name" value="Glycos_transf_3"/>
    <property type="match status" value="1"/>
</dbReference>
<comment type="subunit">
    <text evidence="2">Homodimer.</text>
</comment>
<dbReference type="GO" id="GO:0005829">
    <property type="term" value="C:cytosol"/>
    <property type="evidence" value="ECO:0007669"/>
    <property type="project" value="TreeGrafter"/>
</dbReference>
<dbReference type="Proteomes" id="UP000196531">
    <property type="component" value="Unassembled WGS sequence"/>
</dbReference>
<dbReference type="SUPFAM" id="SSF54680">
    <property type="entry name" value="Pyrimidine nucleoside phosphorylase C-terminal domain"/>
    <property type="match status" value="1"/>
</dbReference>
<name>A0A1Y5F6G4_9BACT</name>